<dbReference type="PANTHER" id="PTHR48023">
    <property type="entry name" value="D-XYLOSE-PROTON SYMPORTER-LIKE 2"/>
    <property type="match status" value="1"/>
</dbReference>
<evidence type="ECO:0000256" key="2">
    <source>
        <dbReference type="ARBA" id="ARBA00007004"/>
    </source>
</evidence>
<feature type="compositionally biased region" description="Polar residues" evidence="7">
    <location>
        <begin position="31"/>
        <end position="59"/>
    </location>
</feature>
<comment type="similarity">
    <text evidence="2">Belongs to the major facilitator superfamily. Sugar transporter (TC 2.A.1.1) family. Glucose transporter subfamily.</text>
</comment>
<dbReference type="EMBL" id="BDGG01000014">
    <property type="protein sequence ID" value="GAV06867.1"/>
    <property type="molecule type" value="Genomic_DNA"/>
</dbReference>
<dbReference type="PROSITE" id="PS50850">
    <property type="entry name" value="MFS"/>
    <property type="match status" value="1"/>
</dbReference>
<evidence type="ECO:0000256" key="4">
    <source>
        <dbReference type="ARBA" id="ARBA00022692"/>
    </source>
</evidence>
<dbReference type="OrthoDB" id="4142200at2759"/>
<feature type="transmembrane region" description="Helical" evidence="8">
    <location>
        <begin position="451"/>
        <end position="473"/>
    </location>
</feature>
<dbReference type="GO" id="GO:0016020">
    <property type="term" value="C:membrane"/>
    <property type="evidence" value="ECO:0007669"/>
    <property type="project" value="UniProtKB-SubCell"/>
</dbReference>
<dbReference type="InterPro" id="IPR036259">
    <property type="entry name" value="MFS_trans_sf"/>
</dbReference>
<evidence type="ECO:0000313" key="11">
    <source>
        <dbReference type="Proteomes" id="UP000186922"/>
    </source>
</evidence>
<dbReference type="Pfam" id="PF00083">
    <property type="entry name" value="Sugar_tr"/>
    <property type="match status" value="2"/>
</dbReference>
<keyword evidence="6 8" id="KW-0472">Membrane</keyword>
<evidence type="ECO:0000259" key="9">
    <source>
        <dbReference type="PROSITE" id="PS50850"/>
    </source>
</evidence>
<dbReference type="Proteomes" id="UP000186922">
    <property type="component" value="Unassembled WGS sequence"/>
</dbReference>
<dbReference type="SUPFAM" id="SSF103473">
    <property type="entry name" value="MFS general substrate transporter"/>
    <property type="match status" value="1"/>
</dbReference>
<feature type="transmembrane region" description="Helical" evidence="8">
    <location>
        <begin position="552"/>
        <end position="581"/>
    </location>
</feature>
<dbReference type="PRINTS" id="PR00171">
    <property type="entry name" value="SUGRTRNSPORT"/>
</dbReference>
<evidence type="ECO:0000256" key="7">
    <source>
        <dbReference type="SAM" id="MobiDB-lite"/>
    </source>
</evidence>
<evidence type="ECO:0000256" key="8">
    <source>
        <dbReference type="SAM" id="Phobius"/>
    </source>
</evidence>
<evidence type="ECO:0000256" key="1">
    <source>
        <dbReference type="ARBA" id="ARBA00004141"/>
    </source>
</evidence>
<dbReference type="InterPro" id="IPR050820">
    <property type="entry name" value="MFS_Sugar_Transporter"/>
</dbReference>
<keyword evidence="4 8" id="KW-0812">Transmembrane</keyword>
<feature type="transmembrane region" description="Helical" evidence="8">
    <location>
        <begin position="300"/>
        <end position="323"/>
    </location>
</feature>
<feature type="transmembrane region" description="Helical" evidence="8">
    <location>
        <begin position="273"/>
        <end position="294"/>
    </location>
</feature>
<feature type="transmembrane region" description="Helical" evidence="8">
    <location>
        <begin position="382"/>
        <end position="401"/>
    </location>
</feature>
<proteinExistence type="inferred from homology"/>
<gene>
    <name evidence="10" type="primary">RvY_16782-1</name>
    <name evidence="10" type="synonym">RvY_16782.1</name>
    <name evidence="10" type="ORF">RvY_16782</name>
</gene>
<dbReference type="GO" id="GO:1904659">
    <property type="term" value="P:D-glucose transmembrane transport"/>
    <property type="evidence" value="ECO:0007669"/>
    <property type="project" value="TreeGrafter"/>
</dbReference>
<dbReference type="InterPro" id="IPR003663">
    <property type="entry name" value="Sugar/inositol_transpt"/>
</dbReference>
<feature type="region of interest" description="Disordered" evidence="7">
    <location>
        <begin position="478"/>
        <end position="499"/>
    </location>
</feature>
<evidence type="ECO:0000313" key="10">
    <source>
        <dbReference type="EMBL" id="GAV06867.1"/>
    </source>
</evidence>
<feature type="transmembrane region" description="Helical" evidence="8">
    <location>
        <begin position="593"/>
        <end position="613"/>
    </location>
</feature>
<dbReference type="Gene3D" id="1.20.1250.20">
    <property type="entry name" value="MFS general substrate transporter like domains"/>
    <property type="match status" value="2"/>
</dbReference>
<feature type="domain" description="Major facilitator superfamily (MFS) profile" evidence="9">
    <location>
        <begin position="148"/>
        <end position="647"/>
    </location>
</feature>
<protein>
    <recommendedName>
        <fullName evidence="9">Major facilitator superfamily (MFS) profile domain-containing protein</fullName>
    </recommendedName>
</protein>
<feature type="transmembrane region" description="Helical" evidence="8">
    <location>
        <begin position="213"/>
        <end position="231"/>
    </location>
</feature>
<keyword evidence="11" id="KW-1185">Reference proteome</keyword>
<feature type="compositionally biased region" description="Low complexity" evidence="7">
    <location>
        <begin position="60"/>
        <end position="72"/>
    </location>
</feature>
<evidence type="ECO:0000256" key="5">
    <source>
        <dbReference type="ARBA" id="ARBA00022989"/>
    </source>
</evidence>
<evidence type="ECO:0000256" key="6">
    <source>
        <dbReference type="ARBA" id="ARBA00023136"/>
    </source>
</evidence>
<keyword evidence="3" id="KW-0813">Transport</keyword>
<dbReference type="InterPro" id="IPR005828">
    <property type="entry name" value="MFS_sugar_transport-like"/>
</dbReference>
<comment type="subcellular location">
    <subcellularLocation>
        <location evidence="1">Membrane</location>
        <topology evidence="1">Multi-pass membrane protein</topology>
    </subcellularLocation>
</comment>
<organism evidence="10 11">
    <name type="scientific">Ramazzottius varieornatus</name>
    <name type="common">Water bear</name>
    <name type="synonym">Tardigrade</name>
    <dbReference type="NCBI Taxonomy" id="947166"/>
    <lineage>
        <taxon>Eukaryota</taxon>
        <taxon>Metazoa</taxon>
        <taxon>Ecdysozoa</taxon>
        <taxon>Tardigrada</taxon>
        <taxon>Eutardigrada</taxon>
        <taxon>Parachela</taxon>
        <taxon>Hypsibioidea</taxon>
        <taxon>Ramazzottiidae</taxon>
        <taxon>Ramazzottius</taxon>
    </lineage>
</organism>
<name>A0A1D1VZS2_RAMVA</name>
<dbReference type="AlphaFoldDB" id="A0A1D1VZS2"/>
<feature type="compositionally biased region" description="Low complexity" evidence="7">
    <location>
        <begin position="9"/>
        <end position="19"/>
    </location>
</feature>
<feature type="transmembrane region" description="Helical" evidence="8">
    <location>
        <begin position="243"/>
        <end position="261"/>
    </location>
</feature>
<dbReference type="GO" id="GO:0022857">
    <property type="term" value="F:transmembrane transporter activity"/>
    <property type="evidence" value="ECO:0007669"/>
    <property type="project" value="InterPro"/>
</dbReference>
<evidence type="ECO:0000256" key="3">
    <source>
        <dbReference type="ARBA" id="ARBA00022448"/>
    </source>
</evidence>
<keyword evidence="5 8" id="KW-1133">Transmembrane helix</keyword>
<sequence length="700" mass="75763">MAADNPPLSAQSSSSDASSNEAGDAGILLGHNSTISDSVQRPTRDNSNGNTQTADGTQPSSSLSSHESPFRSLVRTLTPRRSNPRPILVKAGIKRSSDDEDGGENRDALKVTFELPRDSMDGSTTSDTGSQPVSTLKRWCQYPIVPTAGALSLIGGMSFGYDIGIISAILHALREHWMLSCQQEEVLVGCLIGGAIVVSFFGGPWIDKCGRRRSIIIACCMFLIGTGVGSIADSLDTLSAARFLQGFGMSMAAVAECIYVSEVAPKEKRGFMVGLNELGITIGFLLAYVCGFFLQGVKHSWRIMMAIGAIPVSIQIVGTYLFLPPSPREKMLQKYDKEAILILENLRGSRNEAMNEFVSIRHTLVADGTYRTVALFKSQDNMLYRLLIGFSLVALQQFSGQPNMLFYASVVFEQLGFASKWAALASLGLGVVKVSATAVALSITDKKGRRFFLITGCLVMAVSIAIVGLATVFHPPSVPRPCSPSSSALSSRTNETSLRPHSLLPSHAQLTFPSPFTPNTSTQTMVFQADSDQNISNISSDVTNSSHSSARIAQAVVCFLALLCYVVGYSIGFGPMTWLVLTELYPSGIKGRAMSFANILNWSSSLLVSLTFLNVMTVLTPGGTFLLYSAVNVFSALYIFLVVPETTGKSLEKLSYDLRTIRPKQRFDENVQRLCPFLKNRMNHPGSGHVYSRVNHDSLL</sequence>
<dbReference type="STRING" id="947166.A0A1D1VZS2"/>
<feature type="region of interest" description="Disordered" evidence="7">
    <location>
        <begin position="1"/>
        <end position="107"/>
    </location>
</feature>
<dbReference type="PANTHER" id="PTHR48023:SF4">
    <property type="entry name" value="D-XYLOSE-PROTON SYMPORTER-LIKE 2"/>
    <property type="match status" value="1"/>
</dbReference>
<accession>A0A1D1VZS2</accession>
<feature type="transmembrane region" description="Helical" evidence="8">
    <location>
        <begin position="421"/>
        <end position="444"/>
    </location>
</feature>
<feature type="transmembrane region" description="Helical" evidence="8">
    <location>
        <begin position="186"/>
        <end position="206"/>
    </location>
</feature>
<comment type="caution">
    <text evidence="10">The sequence shown here is derived from an EMBL/GenBank/DDBJ whole genome shotgun (WGS) entry which is preliminary data.</text>
</comment>
<reference evidence="10 11" key="1">
    <citation type="journal article" date="2016" name="Nat. Commun.">
        <title>Extremotolerant tardigrade genome and improved radiotolerance of human cultured cells by tardigrade-unique protein.</title>
        <authorList>
            <person name="Hashimoto T."/>
            <person name="Horikawa D.D."/>
            <person name="Saito Y."/>
            <person name="Kuwahara H."/>
            <person name="Kozuka-Hata H."/>
            <person name="Shin-I T."/>
            <person name="Minakuchi Y."/>
            <person name="Ohishi K."/>
            <person name="Motoyama A."/>
            <person name="Aizu T."/>
            <person name="Enomoto A."/>
            <person name="Kondo K."/>
            <person name="Tanaka S."/>
            <person name="Hara Y."/>
            <person name="Koshikawa S."/>
            <person name="Sagara H."/>
            <person name="Miura T."/>
            <person name="Yokobori S."/>
            <person name="Miyagawa K."/>
            <person name="Suzuki Y."/>
            <person name="Kubo T."/>
            <person name="Oyama M."/>
            <person name="Kohara Y."/>
            <person name="Fujiyama A."/>
            <person name="Arakawa K."/>
            <person name="Katayama T."/>
            <person name="Toyoda A."/>
            <person name="Kunieda T."/>
        </authorList>
    </citation>
    <scope>NUCLEOTIDE SEQUENCE [LARGE SCALE GENOMIC DNA]</scope>
    <source>
        <strain evidence="10 11">YOKOZUNA-1</strain>
    </source>
</reference>
<feature type="transmembrane region" description="Helical" evidence="8">
    <location>
        <begin position="625"/>
        <end position="643"/>
    </location>
</feature>
<dbReference type="InterPro" id="IPR020846">
    <property type="entry name" value="MFS_dom"/>
</dbReference>